<evidence type="ECO:0000256" key="4">
    <source>
        <dbReference type="ARBA" id="ARBA00022840"/>
    </source>
</evidence>
<dbReference type="EMBL" id="JARQAJ010000001">
    <property type="protein sequence ID" value="MDT2758908.1"/>
    <property type="molecule type" value="Genomic_DNA"/>
</dbReference>
<dbReference type="Gene3D" id="1.10.510.10">
    <property type="entry name" value="Transferase(Phosphotransferase) domain 1"/>
    <property type="match status" value="1"/>
</dbReference>
<comment type="caution">
    <text evidence="7">The sequence shown here is derived from an EMBL/GenBank/DDBJ whole genome shotgun (WGS) entry which is preliminary data.</text>
</comment>
<comment type="similarity">
    <text evidence="5">Belongs to the protein kinase superfamily. Ser/Thr protein kinase family. GCN2 subfamily.</text>
</comment>
<dbReference type="InterPro" id="IPR050339">
    <property type="entry name" value="CC_SR_Kinase"/>
</dbReference>
<dbReference type="Proteomes" id="UP001181046">
    <property type="component" value="Unassembled WGS sequence"/>
</dbReference>
<keyword evidence="2" id="KW-0547">Nucleotide-binding</keyword>
<dbReference type="InterPro" id="IPR008271">
    <property type="entry name" value="Ser/Thr_kinase_AS"/>
</dbReference>
<dbReference type="SMART" id="SM00220">
    <property type="entry name" value="S_TKc"/>
    <property type="match status" value="1"/>
</dbReference>
<evidence type="ECO:0000256" key="5">
    <source>
        <dbReference type="ARBA" id="ARBA00037982"/>
    </source>
</evidence>
<proteinExistence type="inferred from homology"/>
<keyword evidence="3 7" id="KW-0418">Kinase</keyword>
<feature type="domain" description="Protein kinase" evidence="6">
    <location>
        <begin position="22"/>
        <end position="310"/>
    </location>
</feature>
<dbReference type="InterPro" id="IPR000719">
    <property type="entry name" value="Prot_kinase_dom"/>
</dbReference>
<organism evidence="7 8">
    <name type="scientific">Enterococcus xiangfangensis</name>
    <dbReference type="NCBI Taxonomy" id="1296537"/>
    <lineage>
        <taxon>Bacteria</taxon>
        <taxon>Bacillati</taxon>
        <taxon>Bacillota</taxon>
        <taxon>Bacilli</taxon>
        <taxon>Lactobacillales</taxon>
        <taxon>Enterococcaceae</taxon>
        <taxon>Enterococcus</taxon>
    </lineage>
</organism>
<dbReference type="GO" id="GO:0016301">
    <property type="term" value="F:kinase activity"/>
    <property type="evidence" value="ECO:0007669"/>
    <property type="project" value="UniProtKB-KW"/>
</dbReference>
<sequence length="310" mass="36461">MDKRDVSRADIENILKTHKVDYVEVKKFPRSGQKAVFMVNCESQSLILKVYNVTPYYTLDQMEYTCSTDMDELKIQKYEEIRLLTMYIVREVNAAKKCSIFPRMLITEEIKEYKIEDHIYKYYFEEAVSGVPMNESIYYSELNTIPQIANFLSEALNLVKSMWTISYVHRDIKPSNIIIDGEKIKFIDPGLARSADDETLTRTGMAMGTPRYWAPEQQEIQSNYNWTFKTDLYPLGLIAIEMFIPEIRGLPESYLKDMQFVYGKWCERDDSLRAKAFFREVIIKLSSDKIFRRANSIGKLQEKVDEFKED</sequence>
<evidence type="ECO:0000256" key="1">
    <source>
        <dbReference type="ARBA" id="ARBA00022679"/>
    </source>
</evidence>
<accession>A0ABU3F8B4</accession>
<dbReference type="SUPFAM" id="SSF56112">
    <property type="entry name" value="Protein kinase-like (PK-like)"/>
    <property type="match status" value="1"/>
</dbReference>
<dbReference type="RefSeq" id="WP_311829532.1">
    <property type="nucleotide sequence ID" value="NZ_JARQAJ010000001.1"/>
</dbReference>
<gene>
    <name evidence="7" type="ORF">P7H27_03940</name>
</gene>
<evidence type="ECO:0000259" key="6">
    <source>
        <dbReference type="PROSITE" id="PS50011"/>
    </source>
</evidence>
<dbReference type="Pfam" id="PF00069">
    <property type="entry name" value="Pkinase"/>
    <property type="match status" value="1"/>
</dbReference>
<dbReference type="PROSITE" id="PS00108">
    <property type="entry name" value="PROTEIN_KINASE_ST"/>
    <property type="match status" value="1"/>
</dbReference>
<keyword evidence="8" id="KW-1185">Reference proteome</keyword>
<reference evidence="7" key="1">
    <citation type="submission" date="2023-03" db="EMBL/GenBank/DDBJ databases">
        <authorList>
            <person name="Shen W."/>
            <person name="Cai J."/>
        </authorList>
    </citation>
    <scope>NUCLEOTIDE SEQUENCE</scope>
    <source>
        <strain evidence="7">P66-3</strain>
    </source>
</reference>
<protein>
    <submittedName>
        <fullName evidence="7">Protein kinase</fullName>
    </submittedName>
</protein>
<dbReference type="InterPro" id="IPR011009">
    <property type="entry name" value="Kinase-like_dom_sf"/>
</dbReference>
<keyword evidence="4" id="KW-0067">ATP-binding</keyword>
<dbReference type="PANTHER" id="PTHR11042">
    <property type="entry name" value="EUKARYOTIC TRANSLATION INITIATION FACTOR 2-ALPHA KINASE EIF2-ALPHA KINASE -RELATED"/>
    <property type="match status" value="1"/>
</dbReference>
<evidence type="ECO:0000256" key="3">
    <source>
        <dbReference type="ARBA" id="ARBA00022777"/>
    </source>
</evidence>
<evidence type="ECO:0000313" key="7">
    <source>
        <dbReference type="EMBL" id="MDT2758908.1"/>
    </source>
</evidence>
<name>A0ABU3F8B4_9ENTE</name>
<evidence type="ECO:0000313" key="8">
    <source>
        <dbReference type="Proteomes" id="UP001181046"/>
    </source>
</evidence>
<keyword evidence="1" id="KW-0808">Transferase</keyword>
<evidence type="ECO:0000256" key="2">
    <source>
        <dbReference type="ARBA" id="ARBA00022741"/>
    </source>
</evidence>
<dbReference type="PROSITE" id="PS50011">
    <property type="entry name" value="PROTEIN_KINASE_DOM"/>
    <property type="match status" value="1"/>
</dbReference>